<evidence type="ECO:0000256" key="1">
    <source>
        <dbReference type="SAM" id="MobiDB-lite"/>
    </source>
</evidence>
<feature type="region of interest" description="Disordered" evidence="1">
    <location>
        <begin position="1"/>
        <end position="20"/>
    </location>
</feature>
<evidence type="ECO:0000259" key="2">
    <source>
        <dbReference type="Pfam" id="PF14214"/>
    </source>
</evidence>
<proteinExistence type="predicted"/>
<dbReference type="Proteomes" id="UP000694867">
    <property type="component" value="Unplaced"/>
</dbReference>
<dbReference type="PANTHER" id="PTHR45786:SF74">
    <property type="entry name" value="ATP-DEPENDENT DNA HELICASE"/>
    <property type="match status" value="1"/>
</dbReference>
<dbReference type="KEGG" id="goe:114828343"/>
<dbReference type="RefSeq" id="XP_028967934.1">
    <property type="nucleotide sequence ID" value="XM_029112101.1"/>
</dbReference>
<dbReference type="InterPro" id="IPR025476">
    <property type="entry name" value="Helitron_helicase-like"/>
</dbReference>
<dbReference type="Pfam" id="PF14214">
    <property type="entry name" value="Helitron_like_N"/>
    <property type="match status" value="1"/>
</dbReference>
<sequence length="403" mass="46950">MRADRDCHTQNLASETDDQRVERLHARRERNRRYQLNFNVDLKCAAFDYSPDFDYSSHPCAVIGAMDKICAHCRAIKFKAEPPGMCSGGRVKLPELSPPPEPLASRLLGETTQAKHFLANIRRYNSCFQMTSFGATEISHGNFMPTFKVQGQTYHLAGSLLPLPESDHKFLQIYFMGNSEDQIEQRCRIDSQTHREIIAALQILFDQHNSLVRLFRTALELMPTDEYVIGIKADKVPVGEHRGRYNAPSIDEEAIVIVGENFDSRDIVLHRKSGVLKRLSETHRSYDALQYPILFWQGEDGYHFNIRMREPFSDIETDKKVSAMNYYSYRLMMRDDSDNHILRCRQRFHQYVVDMYAKIETERLLYIRLNQTKLRAEQYIHLRDAISTDAVSLKILREREAFE</sequence>
<name>A0AAJ7WI34_9ACAR</name>
<organism evidence="3 4">
    <name type="scientific">Galendromus occidentalis</name>
    <name type="common">western predatory mite</name>
    <dbReference type="NCBI Taxonomy" id="34638"/>
    <lineage>
        <taxon>Eukaryota</taxon>
        <taxon>Metazoa</taxon>
        <taxon>Ecdysozoa</taxon>
        <taxon>Arthropoda</taxon>
        <taxon>Chelicerata</taxon>
        <taxon>Arachnida</taxon>
        <taxon>Acari</taxon>
        <taxon>Parasitiformes</taxon>
        <taxon>Mesostigmata</taxon>
        <taxon>Gamasina</taxon>
        <taxon>Phytoseioidea</taxon>
        <taxon>Phytoseiidae</taxon>
        <taxon>Typhlodrominae</taxon>
        <taxon>Galendromus</taxon>
    </lineage>
</organism>
<protein>
    <submittedName>
        <fullName evidence="4">Uncharacterized protein LOC114828343</fullName>
    </submittedName>
</protein>
<accession>A0AAJ7WI34</accession>
<reference evidence="4" key="1">
    <citation type="submission" date="2025-08" db="UniProtKB">
        <authorList>
            <consortium name="RefSeq"/>
        </authorList>
    </citation>
    <scope>IDENTIFICATION</scope>
</reference>
<evidence type="ECO:0000313" key="4">
    <source>
        <dbReference type="RefSeq" id="XP_028967934.1"/>
    </source>
</evidence>
<evidence type="ECO:0000313" key="3">
    <source>
        <dbReference type="Proteomes" id="UP000694867"/>
    </source>
</evidence>
<gene>
    <name evidence="4" type="primary">LOC114828343</name>
</gene>
<dbReference type="GeneID" id="114828343"/>
<keyword evidence="3" id="KW-1185">Reference proteome</keyword>
<dbReference type="AlphaFoldDB" id="A0AAJ7WI34"/>
<dbReference type="PANTHER" id="PTHR45786">
    <property type="entry name" value="DNA BINDING PROTEIN-LIKE"/>
    <property type="match status" value="1"/>
</dbReference>
<feature type="domain" description="Helitron helicase-like" evidence="2">
    <location>
        <begin position="326"/>
        <end position="389"/>
    </location>
</feature>